<dbReference type="Pfam" id="PF00041">
    <property type="entry name" value="fn3"/>
    <property type="match status" value="1"/>
</dbReference>
<keyword evidence="8" id="KW-0325">Glycoprotein</keyword>
<dbReference type="OrthoDB" id="9943809at2759"/>
<dbReference type="InterPro" id="IPR003961">
    <property type="entry name" value="FN3_dom"/>
</dbReference>
<dbReference type="Pfam" id="PF01822">
    <property type="entry name" value="WSC"/>
    <property type="match status" value="1"/>
</dbReference>
<evidence type="ECO:0000313" key="14">
    <source>
        <dbReference type="Proteomes" id="UP000299102"/>
    </source>
</evidence>
<evidence type="ECO:0000256" key="6">
    <source>
        <dbReference type="ARBA" id="ARBA00023136"/>
    </source>
</evidence>
<dbReference type="InterPro" id="IPR036116">
    <property type="entry name" value="FN3_sf"/>
</dbReference>
<evidence type="ECO:0000256" key="3">
    <source>
        <dbReference type="ARBA" id="ARBA00022692"/>
    </source>
</evidence>
<dbReference type="PROSITE" id="PS50011">
    <property type="entry name" value="PROTEIN_KINASE_DOM"/>
    <property type="match status" value="1"/>
</dbReference>
<dbReference type="InterPro" id="IPR002889">
    <property type="entry name" value="WSC_carb-bd"/>
</dbReference>
<evidence type="ECO:0000259" key="10">
    <source>
        <dbReference type="PROSITE" id="PS50011"/>
    </source>
</evidence>
<feature type="transmembrane region" description="Helical" evidence="9">
    <location>
        <begin position="318"/>
        <end position="343"/>
    </location>
</feature>
<keyword evidence="14" id="KW-1185">Reference proteome</keyword>
<organism evidence="13 14">
    <name type="scientific">Eumeta variegata</name>
    <name type="common">Bagworm moth</name>
    <name type="synonym">Eumeta japonica</name>
    <dbReference type="NCBI Taxonomy" id="151549"/>
    <lineage>
        <taxon>Eukaryota</taxon>
        <taxon>Metazoa</taxon>
        <taxon>Ecdysozoa</taxon>
        <taxon>Arthropoda</taxon>
        <taxon>Hexapoda</taxon>
        <taxon>Insecta</taxon>
        <taxon>Pterygota</taxon>
        <taxon>Neoptera</taxon>
        <taxon>Endopterygota</taxon>
        <taxon>Lepidoptera</taxon>
        <taxon>Glossata</taxon>
        <taxon>Ditrysia</taxon>
        <taxon>Tineoidea</taxon>
        <taxon>Psychidae</taxon>
        <taxon>Oiketicinae</taxon>
        <taxon>Eumeta</taxon>
    </lineage>
</organism>
<dbReference type="AlphaFoldDB" id="A0A4C1WES3"/>
<keyword evidence="5 9" id="KW-1133">Transmembrane helix</keyword>
<sequence length="680" mass="76242">MLNTHTGQSADVCVSTCEPLYYRYALLVNGSECLCANEPGYFMLPANYCDIPCHKNAEQRCGGNDAIYASVYDTDVFAPGPPRALRVLRVTETSVRVAWMPPNAYSLITGYTLWAQVLHSFADVIPPMLEWRVTNGTMESELPSLHPGSRYLIGISAFNQEEIGPNITIEAETEIGTPDPIPPDIQIKERHGDRMVIHIPPAKNTNGPITKYRIVVSIELYQQGYILENLHNYTMAVAEHFPYYITAELDPEDIKNDFTIGDRHIYNGFYNAPLPLTNDVEISLGVVSEKNHVWKIRYADSKKKVILNINEPEEVSGLVVALGAAIAIGVVLLLIGIGALIILRKRIWHVRQQRSSQSMPLKLSEPLMEIENAGFLVDDDAKIDHYAELKRKLRTIPRDSIDIDLNRILGLGTYGDFRYATVCGFCDTRDLPSFILTVQDRSLAREQRRHMLRELDSLLRTTDHENVLSLLGICETPSALLVVLEDISQNLKDDLLNSRINPCNERFTSLREKSVLEWCAQVARGVAHLHASGVCHERLACRNISIVTIGGNTVARVTAPEIFRGAHFHIKADVWSFGCLVWEVVTLGGTPLNTVPSNELVARVQRGVRPAQPPHCADVLFQVCLDCWHTAPEERPAFSTLAAELQQLAERPSHATALQFNYYEGFQHEPYVPQSEFMLQ</sequence>
<dbReference type="InterPro" id="IPR000719">
    <property type="entry name" value="Prot_kinase_dom"/>
</dbReference>
<dbReference type="PROSITE" id="PS51212">
    <property type="entry name" value="WSC"/>
    <property type="match status" value="1"/>
</dbReference>
<dbReference type="Proteomes" id="UP000299102">
    <property type="component" value="Unassembled WGS sequence"/>
</dbReference>
<keyword evidence="7" id="KW-0675">Receptor</keyword>
<dbReference type="InterPro" id="IPR050122">
    <property type="entry name" value="RTK"/>
</dbReference>
<dbReference type="GO" id="GO:0005524">
    <property type="term" value="F:ATP binding"/>
    <property type="evidence" value="ECO:0007669"/>
    <property type="project" value="InterPro"/>
</dbReference>
<evidence type="ECO:0000256" key="9">
    <source>
        <dbReference type="SAM" id="Phobius"/>
    </source>
</evidence>
<dbReference type="GO" id="GO:0004714">
    <property type="term" value="F:transmembrane receptor protein tyrosine kinase activity"/>
    <property type="evidence" value="ECO:0007669"/>
    <property type="project" value="TreeGrafter"/>
</dbReference>
<protein>
    <submittedName>
        <fullName evidence="13">Tyrosine-protein kinase Wsck</fullName>
    </submittedName>
</protein>
<feature type="domain" description="Fibronectin type-III" evidence="11">
    <location>
        <begin position="81"/>
        <end position="180"/>
    </location>
</feature>
<dbReference type="EMBL" id="BGZK01000553">
    <property type="protein sequence ID" value="GBP49848.1"/>
    <property type="molecule type" value="Genomic_DNA"/>
</dbReference>
<dbReference type="InterPro" id="IPR011009">
    <property type="entry name" value="Kinase-like_dom_sf"/>
</dbReference>
<evidence type="ECO:0000256" key="4">
    <source>
        <dbReference type="ARBA" id="ARBA00022729"/>
    </source>
</evidence>
<dbReference type="PROSITE" id="PS50853">
    <property type="entry name" value="FN3"/>
    <property type="match status" value="1"/>
</dbReference>
<name>A0A4C1WES3_EUMVA</name>
<evidence type="ECO:0000256" key="5">
    <source>
        <dbReference type="ARBA" id="ARBA00022989"/>
    </source>
</evidence>
<dbReference type="SUPFAM" id="SSF56112">
    <property type="entry name" value="Protein kinase-like (PK-like)"/>
    <property type="match status" value="1"/>
</dbReference>
<keyword evidence="3 9" id="KW-0812">Transmembrane</keyword>
<dbReference type="Gene3D" id="3.30.200.20">
    <property type="entry name" value="Phosphorylase Kinase, domain 1"/>
    <property type="match status" value="1"/>
</dbReference>
<comment type="subcellular location">
    <subcellularLocation>
        <location evidence="1">Cell membrane</location>
        <topology evidence="1">Single-pass membrane protein</topology>
    </subcellularLocation>
    <subcellularLocation>
        <location evidence="2">Membrane</location>
        <topology evidence="2">Single-pass type I membrane protein</topology>
    </subcellularLocation>
</comment>
<feature type="domain" description="Protein kinase" evidence="10">
    <location>
        <begin position="403"/>
        <end position="657"/>
    </location>
</feature>
<gene>
    <name evidence="13" type="primary">Wsck</name>
    <name evidence="13" type="ORF">EVAR_83797_1</name>
</gene>
<evidence type="ECO:0000256" key="8">
    <source>
        <dbReference type="ARBA" id="ARBA00023180"/>
    </source>
</evidence>
<dbReference type="Pfam" id="PF23144">
    <property type="entry name" value="Fn3_PTPRU"/>
    <property type="match status" value="1"/>
</dbReference>
<dbReference type="SMART" id="SM00060">
    <property type="entry name" value="FN3"/>
    <property type="match status" value="1"/>
</dbReference>
<keyword evidence="13" id="KW-0808">Transferase</keyword>
<dbReference type="Pfam" id="PF07714">
    <property type="entry name" value="PK_Tyr_Ser-Thr"/>
    <property type="match status" value="2"/>
</dbReference>
<dbReference type="InterPro" id="IPR013783">
    <property type="entry name" value="Ig-like_fold"/>
</dbReference>
<feature type="domain" description="WSC" evidence="12">
    <location>
        <begin position="1"/>
        <end position="75"/>
    </location>
</feature>
<dbReference type="STRING" id="151549.A0A4C1WES3"/>
<dbReference type="Gene3D" id="2.60.40.10">
    <property type="entry name" value="Immunoglobulins"/>
    <property type="match status" value="1"/>
</dbReference>
<comment type="caution">
    <text evidence="13">The sequence shown here is derived from an EMBL/GenBank/DDBJ whole genome shotgun (WGS) entry which is preliminary data.</text>
</comment>
<evidence type="ECO:0000256" key="7">
    <source>
        <dbReference type="ARBA" id="ARBA00023170"/>
    </source>
</evidence>
<evidence type="ECO:0000313" key="13">
    <source>
        <dbReference type="EMBL" id="GBP49848.1"/>
    </source>
</evidence>
<dbReference type="GO" id="GO:0010976">
    <property type="term" value="P:positive regulation of neuron projection development"/>
    <property type="evidence" value="ECO:0007669"/>
    <property type="project" value="TreeGrafter"/>
</dbReference>
<dbReference type="PANTHER" id="PTHR24416:SF349">
    <property type="entry name" value="TYROSINE-PROTEIN KINASE RYK"/>
    <property type="match status" value="1"/>
</dbReference>
<keyword evidence="13" id="KW-0418">Kinase</keyword>
<dbReference type="GO" id="GO:0051897">
    <property type="term" value="P:positive regulation of phosphatidylinositol 3-kinase/protein kinase B signal transduction"/>
    <property type="evidence" value="ECO:0007669"/>
    <property type="project" value="TreeGrafter"/>
</dbReference>
<keyword evidence="4" id="KW-0732">Signal</keyword>
<evidence type="ECO:0000256" key="2">
    <source>
        <dbReference type="ARBA" id="ARBA00004479"/>
    </source>
</evidence>
<keyword evidence="6 9" id="KW-0472">Membrane</keyword>
<dbReference type="PANTHER" id="PTHR24416">
    <property type="entry name" value="TYROSINE-PROTEIN KINASE RECEPTOR"/>
    <property type="match status" value="1"/>
</dbReference>
<dbReference type="GO" id="GO:0005886">
    <property type="term" value="C:plasma membrane"/>
    <property type="evidence" value="ECO:0007669"/>
    <property type="project" value="UniProtKB-SubCell"/>
</dbReference>
<evidence type="ECO:0000259" key="11">
    <source>
        <dbReference type="PROSITE" id="PS50853"/>
    </source>
</evidence>
<dbReference type="SUPFAM" id="SSF49265">
    <property type="entry name" value="Fibronectin type III"/>
    <property type="match status" value="1"/>
</dbReference>
<proteinExistence type="predicted"/>
<dbReference type="GO" id="GO:0043235">
    <property type="term" value="C:receptor complex"/>
    <property type="evidence" value="ECO:0007669"/>
    <property type="project" value="TreeGrafter"/>
</dbReference>
<evidence type="ECO:0000259" key="12">
    <source>
        <dbReference type="PROSITE" id="PS51212"/>
    </source>
</evidence>
<accession>A0A4C1WES3</accession>
<reference evidence="13 14" key="1">
    <citation type="journal article" date="2019" name="Commun. Biol.">
        <title>The bagworm genome reveals a unique fibroin gene that provides high tensile strength.</title>
        <authorList>
            <person name="Kono N."/>
            <person name="Nakamura H."/>
            <person name="Ohtoshi R."/>
            <person name="Tomita M."/>
            <person name="Numata K."/>
            <person name="Arakawa K."/>
        </authorList>
    </citation>
    <scope>NUCLEOTIDE SEQUENCE [LARGE SCALE GENOMIC DNA]</scope>
</reference>
<evidence type="ECO:0000256" key="1">
    <source>
        <dbReference type="ARBA" id="ARBA00004162"/>
    </source>
</evidence>
<dbReference type="GO" id="GO:0007169">
    <property type="term" value="P:cell surface receptor protein tyrosine kinase signaling pathway"/>
    <property type="evidence" value="ECO:0007669"/>
    <property type="project" value="TreeGrafter"/>
</dbReference>
<dbReference type="Gene3D" id="1.10.510.10">
    <property type="entry name" value="Transferase(Phosphotransferase) domain 1"/>
    <property type="match status" value="2"/>
</dbReference>
<dbReference type="InterPro" id="IPR057598">
    <property type="entry name" value="Fn3_PTPRU"/>
</dbReference>
<dbReference type="CDD" id="cd00063">
    <property type="entry name" value="FN3"/>
    <property type="match status" value="1"/>
</dbReference>
<dbReference type="InterPro" id="IPR001245">
    <property type="entry name" value="Ser-Thr/Tyr_kinase_cat_dom"/>
</dbReference>